<evidence type="ECO:0000313" key="3">
    <source>
        <dbReference type="Proteomes" id="UP000644020"/>
    </source>
</evidence>
<name>A0A918T5L9_9ACTN</name>
<dbReference type="EMBL" id="BMUL01000010">
    <property type="protein sequence ID" value="GHA93113.1"/>
    <property type="molecule type" value="Genomic_DNA"/>
</dbReference>
<organism evidence="2 3">
    <name type="scientific">Streptomyces termitum</name>
    <dbReference type="NCBI Taxonomy" id="67368"/>
    <lineage>
        <taxon>Bacteria</taxon>
        <taxon>Bacillati</taxon>
        <taxon>Actinomycetota</taxon>
        <taxon>Actinomycetes</taxon>
        <taxon>Kitasatosporales</taxon>
        <taxon>Streptomycetaceae</taxon>
        <taxon>Streptomyces</taxon>
    </lineage>
</organism>
<reference evidence="2" key="2">
    <citation type="submission" date="2020-09" db="EMBL/GenBank/DDBJ databases">
        <authorList>
            <person name="Sun Q."/>
            <person name="Ohkuma M."/>
        </authorList>
    </citation>
    <scope>NUCLEOTIDE SEQUENCE</scope>
    <source>
        <strain evidence="2">JCM 4518</strain>
    </source>
</reference>
<dbReference type="AlphaFoldDB" id="A0A918T5L9"/>
<proteinExistence type="predicted"/>
<sequence>MVADPVADQAGDGVGGERGEAVRALSGPVAGELDGFLGEFVGPVGDDEEHGEVLGARGEGVEPAEGLGVGPVGVVEDDHERGAADGEVVEDPVEAVAQALGVGRGAGGGAQSEGGADDVVPGAEAFAEFGVGGVDELGLEELAGDVEGDALLLVAAAGGEDGAAAGRGAAADLGEEGGLAESGGRGVGEEAAAPGGGVGDLGLAGAAVQRDDVGDAGPARSGDALGARGRSGRKGRIGLGDSGQEVEGLLGGVQRRLPFEEAEALAARPAVLSCHVPPPHRGREPGARSGRRGRSPREKPSVRRNAPPVTALAQWLPMGYRTIDREGRDRLGSRSTNECSESAPAVPLACRP</sequence>
<comment type="caution">
    <text evidence="2">The sequence shown here is derived from an EMBL/GenBank/DDBJ whole genome shotgun (WGS) entry which is preliminary data.</text>
</comment>
<accession>A0A918T5L9</accession>
<feature type="compositionally biased region" description="Gly residues" evidence="1">
    <location>
        <begin position="176"/>
        <end position="186"/>
    </location>
</feature>
<feature type="region of interest" description="Disordered" evidence="1">
    <location>
        <begin position="270"/>
        <end position="352"/>
    </location>
</feature>
<dbReference type="Proteomes" id="UP000644020">
    <property type="component" value="Unassembled WGS sequence"/>
</dbReference>
<evidence type="ECO:0000256" key="1">
    <source>
        <dbReference type="SAM" id="MobiDB-lite"/>
    </source>
</evidence>
<feature type="compositionally biased region" description="Basic and acidic residues" evidence="1">
    <location>
        <begin position="322"/>
        <end position="332"/>
    </location>
</feature>
<gene>
    <name evidence="2" type="ORF">GCM10010305_41070</name>
</gene>
<keyword evidence="3" id="KW-1185">Reference proteome</keyword>
<evidence type="ECO:0000313" key="2">
    <source>
        <dbReference type="EMBL" id="GHA93113.1"/>
    </source>
</evidence>
<feature type="region of interest" description="Disordered" evidence="1">
    <location>
        <begin position="212"/>
        <end position="244"/>
    </location>
</feature>
<reference evidence="2" key="1">
    <citation type="journal article" date="2014" name="Int. J. Syst. Evol. Microbiol.">
        <title>Complete genome sequence of Corynebacterium casei LMG S-19264T (=DSM 44701T), isolated from a smear-ripened cheese.</title>
        <authorList>
            <consortium name="US DOE Joint Genome Institute (JGI-PGF)"/>
            <person name="Walter F."/>
            <person name="Albersmeier A."/>
            <person name="Kalinowski J."/>
            <person name="Ruckert C."/>
        </authorList>
    </citation>
    <scope>NUCLEOTIDE SEQUENCE</scope>
    <source>
        <strain evidence="2">JCM 4518</strain>
    </source>
</reference>
<feature type="region of interest" description="Disordered" evidence="1">
    <location>
        <begin position="175"/>
        <end position="194"/>
    </location>
</feature>
<protein>
    <submittedName>
        <fullName evidence="2">Uncharacterized protein</fullName>
    </submittedName>
</protein>